<dbReference type="RefSeq" id="WP_079214577.1">
    <property type="nucleotide sequence ID" value="NZ_CP018845.1"/>
</dbReference>
<name>A0ABX2LXE4_9BURK</name>
<evidence type="ECO:0000313" key="3">
    <source>
        <dbReference type="Proteomes" id="UP000536746"/>
    </source>
</evidence>
<organism evidence="2 3">
    <name type="scientific">Herbaspirillum robiniae</name>
    <dbReference type="NCBI Taxonomy" id="2014887"/>
    <lineage>
        <taxon>Bacteria</taxon>
        <taxon>Pseudomonadati</taxon>
        <taxon>Pseudomonadota</taxon>
        <taxon>Betaproteobacteria</taxon>
        <taxon>Burkholderiales</taxon>
        <taxon>Oxalobacteraceae</taxon>
        <taxon>Herbaspirillum</taxon>
    </lineage>
</organism>
<comment type="caution">
    <text evidence="2">The sequence shown here is derived from an EMBL/GenBank/DDBJ whole genome shotgun (WGS) entry which is preliminary data.</text>
</comment>
<dbReference type="InterPro" id="IPR037401">
    <property type="entry name" value="SnoaL-like"/>
</dbReference>
<sequence length="134" mass="14569">MSNAASTSSTSTISTNAAIIAHSYLDTWNAADPQQRRALLESAWSEEPRYVDPMMSGAGREQIDGLISAVQNRFPEWKFSLLGTPDLHGSYLRFSWSLGPAGADGPVKGTDFVVLEDGRIKDVTGFLDQIPEHA</sequence>
<dbReference type="SUPFAM" id="SSF54427">
    <property type="entry name" value="NTF2-like"/>
    <property type="match status" value="1"/>
</dbReference>
<reference evidence="2 3" key="1">
    <citation type="journal article" date="2020" name="Front. Plant Sci.">
        <title>Isolation of Rhizosphere Bacteria That Improve Quality and Water Stress Tolerance in Greenhouse Ornamentals.</title>
        <authorList>
            <person name="Nordstedt N.P."/>
            <person name="Jones M.L."/>
        </authorList>
    </citation>
    <scope>NUCLEOTIDE SEQUENCE [LARGE SCALE GENOMIC DNA]</scope>
    <source>
        <strain evidence="2 3">C6C2</strain>
    </source>
</reference>
<evidence type="ECO:0000259" key="1">
    <source>
        <dbReference type="Pfam" id="PF12680"/>
    </source>
</evidence>
<protein>
    <submittedName>
        <fullName evidence="2">Nuclear transport factor 2 family protein</fullName>
    </submittedName>
</protein>
<gene>
    <name evidence="2" type="ORF">HNO84_09605</name>
</gene>
<proteinExistence type="predicted"/>
<dbReference type="InterPro" id="IPR032710">
    <property type="entry name" value="NTF2-like_dom_sf"/>
</dbReference>
<dbReference type="EMBL" id="JABFMT010000007">
    <property type="protein sequence ID" value="NUU01855.1"/>
    <property type="molecule type" value="Genomic_DNA"/>
</dbReference>
<accession>A0ABX2LXE4</accession>
<keyword evidence="3" id="KW-1185">Reference proteome</keyword>
<dbReference type="Pfam" id="PF12680">
    <property type="entry name" value="SnoaL_2"/>
    <property type="match status" value="1"/>
</dbReference>
<dbReference type="Proteomes" id="UP000536746">
    <property type="component" value="Unassembled WGS sequence"/>
</dbReference>
<evidence type="ECO:0000313" key="2">
    <source>
        <dbReference type="EMBL" id="NUU01855.1"/>
    </source>
</evidence>
<dbReference type="Gene3D" id="3.10.450.50">
    <property type="match status" value="1"/>
</dbReference>
<feature type="domain" description="SnoaL-like" evidence="1">
    <location>
        <begin position="23"/>
        <end position="122"/>
    </location>
</feature>